<sequence length="136" mass="15438">QRLKRIPSKSFNFLSTNRVDNNKSNFAEQSTQLLPPPLPENPPPQLLNQQCITRNDDTLGVITQRQWATTENSSSIDSNNKSKSVMSAKVETTVRQWSTPIEKVIEGQPPRPVSHRHRLAFLSLVTDINEFPLSNF</sequence>
<evidence type="ECO:0000313" key="1">
    <source>
        <dbReference type="EnsemblMetazoa" id="OVOC9221.1"/>
    </source>
</evidence>
<dbReference type="EnsemblMetazoa" id="OVOC9221.1">
    <property type="protein sequence ID" value="OVOC9221.1"/>
    <property type="gene ID" value="WBGene00246030"/>
</dbReference>
<accession>A0A8R1U3A0</accession>
<dbReference type="Proteomes" id="UP000024404">
    <property type="component" value="Unassembled WGS sequence"/>
</dbReference>
<keyword evidence="2" id="KW-1185">Reference proteome</keyword>
<proteinExistence type="predicted"/>
<protein>
    <submittedName>
        <fullName evidence="1">Uncharacterized protein</fullName>
    </submittedName>
</protein>
<dbReference type="EMBL" id="CMVM020000257">
    <property type="status" value="NOT_ANNOTATED_CDS"/>
    <property type="molecule type" value="Genomic_DNA"/>
</dbReference>
<dbReference type="AlphaFoldDB" id="A0A8R1U3A0"/>
<organism evidence="1 2">
    <name type="scientific">Onchocerca volvulus</name>
    <dbReference type="NCBI Taxonomy" id="6282"/>
    <lineage>
        <taxon>Eukaryota</taxon>
        <taxon>Metazoa</taxon>
        <taxon>Ecdysozoa</taxon>
        <taxon>Nematoda</taxon>
        <taxon>Chromadorea</taxon>
        <taxon>Rhabditida</taxon>
        <taxon>Spirurina</taxon>
        <taxon>Spiruromorpha</taxon>
        <taxon>Filarioidea</taxon>
        <taxon>Onchocercidae</taxon>
        <taxon>Onchocerca</taxon>
    </lineage>
</organism>
<dbReference type="OMA" id="WATTENS"/>
<reference evidence="1" key="2">
    <citation type="submission" date="2022-06" db="UniProtKB">
        <authorList>
            <consortium name="EnsemblMetazoa"/>
        </authorList>
    </citation>
    <scope>IDENTIFICATION</scope>
</reference>
<evidence type="ECO:0000313" key="2">
    <source>
        <dbReference type="Proteomes" id="UP000024404"/>
    </source>
</evidence>
<name>A0A8R1U3A0_ONCVO</name>
<reference evidence="2" key="1">
    <citation type="submission" date="2013-10" db="EMBL/GenBank/DDBJ databases">
        <title>Genome sequencing of Onchocerca volvulus.</title>
        <authorList>
            <person name="Cotton J."/>
            <person name="Tsai J."/>
            <person name="Stanley E."/>
            <person name="Tracey A."/>
            <person name="Holroyd N."/>
            <person name="Lustigman S."/>
            <person name="Berriman M."/>
        </authorList>
    </citation>
    <scope>NUCLEOTIDE SEQUENCE</scope>
</reference>